<dbReference type="Proteomes" id="UP000076218">
    <property type="component" value="Unassembled WGS sequence"/>
</dbReference>
<dbReference type="EMBL" id="LQXA01000029">
    <property type="protein sequence ID" value="KZC95192.1"/>
    <property type="molecule type" value="Genomic_DNA"/>
</dbReference>
<organism evidence="1 2">
    <name type="scientific">Clavibacter tessellarius</name>
    <dbReference type="NCBI Taxonomy" id="31965"/>
    <lineage>
        <taxon>Bacteria</taxon>
        <taxon>Bacillati</taxon>
        <taxon>Actinomycetota</taxon>
        <taxon>Actinomycetes</taxon>
        <taxon>Micrococcales</taxon>
        <taxon>Microbacteriaceae</taxon>
        <taxon>Clavibacter</taxon>
    </lineage>
</organism>
<protein>
    <submittedName>
        <fullName evidence="1">Uncharacterized protein</fullName>
    </submittedName>
</protein>
<accession>A0A154V1E8</accession>
<dbReference type="AlphaFoldDB" id="A0A154V1E8"/>
<evidence type="ECO:0000313" key="1">
    <source>
        <dbReference type="EMBL" id="KZC95192.1"/>
    </source>
</evidence>
<reference evidence="1 2" key="1">
    <citation type="submission" date="2016-01" db="EMBL/GenBank/DDBJ databases">
        <title>Draft genome sequence of Clavibacter michiganensis subsp. tessellarius DOAB 609.</title>
        <authorList>
            <person name="Tambong J.T."/>
        </authorList>
    </citation>
    <scope>NUCLEOTIDE SEQUENCE [LARGE SCALE GENOMIC DNA]</scope>
    <source>
        <strain evidence="1 2">DOAB 609</strain>
    </source>
</reference>
<gene>
    <name evidence="1" type="ORF">AWH51_09390</name>
</gene>
<proteinExistence type="predicted"/>
<sequence length="62" mass="7061">MHHAGLVSWPLEFSRIEYFAVLFKEYIGALRPQLRSGVDEQSGDPFGALCVFEPQGYPFLDQ</sequence>
<evidence type="ECO:0000313" key="2">
    <source>
        <dbReference type="Proteomes" id="UP000076218"/>
    </source>
</evidence>
<comment type="caution">
    <text evidence="1">The sequence shown here is derived from an EMBL/GenBank/DDBJ whole genome shotgun (WGS) entry which is preliminary data.</text>
</comment>
<name>A0A154V1E8_9MICO</name>